<dbReference type="AlphaFoldDB" id="A0A2P2QG04"/>
<name>A0A2P2QG04_RHIMU</name>
<organism evidence="1">
    <name type="scientific">Rhizophora mucronata</name>
    <name type="common">Asiatic mangrove</name>
    <dbReference type="NCBI Taxonomy" id="61149"/>
    <lineage>
        <taxon>Eukaryota</taxon>
        <taxon>Viridiplantae</taxon>
        <taxon>Streptophyta</taxon>
        <taxon>Embryophyta</taxon>
        <taxon>Tracheophyta</taxon>
        <taxon>Spermatophyta</taxon>
        <taxon>Magnoliopsida</taxon>
        <taxon>eudicotyledons</taxon>
        <taxon>Gunneridae</taxon>
        <taxon>Pentapetalae</taxon>
        <taxon>rosids</taxon>
        <taxon>fabids</taxon>
        <taxon>Malpighiales</taxon>
        <taxon>Rhizophoraceae</taxon>
        <taxon>Rhizophora</taxon>
    </lineage>
</organism>
<proteinExistence type="predicted"/>
<evidence type="ECO:0000313" key="1">
    <source>
        <dbReference type="EMBL" id="MBX65990.1"/>
    </source>
</evidence>
<dbReference type="EMBL" id="GGEC01085506">
    <property type="protein sequence ID" value="MBX65990.1"/>
    <property type="molecule type" value="Transcribed_RNA"/>
</dbReference>
<protein>
    <submittedName>
        <fullName evidence="1">Uncharacterized protein</fullName>
    </submittedName>
</protein>
<sequence>MSLQWYICVPVGPEHGCLSMFPKAQSCDKHKLHALVEMSPLICYICTLIYIF</sequence>
<accession>A0A2P2QG04</accession>
<reference evidence="1" key="1">
    <citation type="submission" date="2018-02" db="EMBL/GenBank/DDBJ databases">
        <title>Rhizophora mucronata_Transcriptome.</title>
        <authorList>
            <person name="Meera S.P."/>
            <person name="Sreeshan A."/>
            <person name="Augustine A."/>
        </authorList>
    </citation>
    <scope>NUCLEOTIDE SEQUENCE</scope>
    <source>
        <tissue evidence="1">Leaf</tissue>
    </source>
</reference>